<gene>
    <name evidence="14" type="ORF">JTE90_020412</name>
</gene>
<keyword evidence="9 13" id="KW-0472">Membrane</keyword>
<feature type="transmembrane region" description="Helical" evidence="13">
    <location>
        <begin position="92"/>
        <end position="115"/>
    </location>
</feature>
<sequence length="596" mass="65082">MIYSIYTIMFPEKLVLGAVDYTLIAAALLVSAGIGVYFQRTSRHTDNNDDFVLGGRALAPFPVALSILATFTSALSLMGIPADVYMYGTNLVFSNLLFLVAPVFCNYFFLPVFFGDHFTSVYEYLERRFGKLTRRLLSAMFSVQIGLYTAVALYAPALALSAVTDLSLWMSIISIGVVCTFYCTLGGMKAVLWTDVFQAGLMYTTLFVICIVGCIQLGGISKVFEMSYDGGRLVVPEFTTDISQQYTMYNIMAQGMLMMLSTYGGSQIGLQRLMAVKDLKTSRLVTYLSIPLCMSFRLLCALVGLIVYAYFKECDPLKGPDRLIRSPDQFLPFFITNAMSHLPGLPGLCIAGIFSASLSTVSSAINSLAAVTYEDFLGPLLPGAKNRPVMWTKLLSVLYGVTCIALSFAMGSMGTLIKTTILLRGVFGGPNLAVFALGMGSTLANEEGVVIGLIISLVLGFWLNFGVNVIREPFLPLEAACTSGNASLTNNVTLSVDAWMSNVTILPPTVDITPTDKFPVAYMWFSTIGLVVCLIIGYVCSIVINCIRGTTPEISEIYLSPMRTWFFKSKHSPNGNSKNSKNMDLKINPNHQDTSF</sequence>
<evidence type="ECO:0000256" key="10">
    <source>
        <dbReference type="ARBA" id="ARBA00023201"/>
    </source>
</evidence>
<evidence type="ECO:0000256" key="7">
    <source>
        <dbReference type="ARBA" id="ARBA00023053"/>
    </source>
</evidence>
<dbReference type="PROSITE" id="PS50283">
    <property type="entry name" value="NA_SOLUT_SYMP_3"/>
    <property type="match status" value="1"/>
</dbReference>
<evidence type="ECO:0000256" key="4">
    <source>
        <dbReference type="ARBA" id="ARBA00022475"/>
    </source>
</evidence>
<evidence type="ECO:0000256" key="5">
    <source>
        <dbReference type="ARBA" id="ARBA00022692"/>
    </source>
</evidence>
<keyword evidence="3" id="KW-0813">Transport</keyword>
<evidence type="ECO:0008006" key="16">
    <source>
        <dbReference type="Google" id="ProtNLM"/>
    </source>
</evidence>
<feature type="transmembrane region" description="Helical" evidence="13">
    <location>
        <begin position="390"/>
        <end position="409"/>
    </location>
</feature>
<feature type="region of interest" description="Disordered" evidence="12">
    <location>
        <begin position="571"/>
        <end position="596"/>
    </location>
</feature>
<feature type="transmembrane region" description="Helical" evidence="13">
    <location>
        <begin position="246"/>
        <end position="263"/>
    </location>
</feature>
<dbReference type="GO" id="GO:0005886">
    <property type="term" value="C:plasma membrane"/>
    <property type="evidence" value="ECO:0007669"/>
    <property type="project" value="UniProtKB-SubCell"/>
</dbReference>
<dbReference type="InterPro" id="IPR001734">
    <property type="entry name" value="Na/solute_symporter"/>
</dbReference>
<keyword evidence="10" id="KW-0739">Sodium transport</keyword>
<evidence type="ECO:0000256" key="3">
    <source>
        <dbReference type="ARBA" id="ARBA00022448"/>
    </source>
</evidence>
<proteinExistence type="inferred from homology"/>
<dbReference type="CDD" id="cd11492">
    <property type="entry name" value="SLC5sbd_NIS-SMVT"/>
    <property type="match status" value="1"/>
</dbReference>
<evidence type="ECO:0000256" key="8">
    <source>
        <dbReference type="ARBA" id="ARBA00023065"/>
    </source>
</evidence>
<dbReference type="PANTHER" id="PTHR42985">
    <property type="entry name" value="SODIUM-COUPLED MONOCARBOXYLATE TRANSPORTER"/>
    <property type="match status" value="1"/>
</dbReference>
<dbReference type="GO" id="GO:0015293">
    <property type="term" value="F:symporter activity"/>
    <property type="evidence" value="ECO:0007669"/>
    <property type="project" value="TreeGrafter"/>
</dbReference>
<feature type="transmembrane region" description="Helical" evidence="13">
    <location>
        <begin position="166"/>
        <end position="188"/>
    </location>
</feature>
<dbReference type="Gene3D" id="1.20.1730.10">
    <property type="entry name" value="Sodium/glucose cotransporter"/>
    <property type="match status" value="1"/>
</dbReference>
<dbReference type="Pfam" id="PF00474">
    <property type="entry name" value="SSF"/>
    <property type="match status" value="1"/>
</dbReference>
<evidence type="ECO:0000256" key="1">
    <source>
        <dbReference type="ARBA" id="ARBA00004651"/>
    </source>
</evidence>
<dbReference type="PANTHER" id="PTHR42985:SF40">
    <property type="entry name" value="LD47995P-RELATED"/>
    <property type="match status" value="1"/>
</dbReference>
<accession>A0AAV6UDP6</accession>
<comment type="similarity">
    <text evidence="2 11">Belongs to the sodium:solute symporter (SSF) (TC 2.A.21) family.</text>
</comment>
<dbReference type="Proteomes" id="UP000827092">
    <property type="component" value="Unassembled WGS sequence"/>
</dbReference>
<feature type="transmembrane region" description="Helical" evidence="13">
    <location>
        <begin position="58"/>
        <end position="80"/>
    </location>
</feature>
<name>A0AAV6UDP6_9ARAC</name>
<dbReference type="EMBL" id="JAFNEN010000461">
    <property type="protein sequence ID" value="KAG8182497.1"/>
    <property type="molecule type" value="Genomic_DNA"/>
</dbReference>
<feature type="transmembrane region" description="Helical" evidence="13">
    <location>
        <begin position="284"/>
        <end position="311"/>
    </location>
</feature>
<keyword evidence="6 13" id="KW-1133">Transmembrane helix</keyword>
<evidence type="ECO:0000256" key="2">
    <source>
        <dbReference type="ARBA" id="ARBA00006434"/>
    </source>
</evidence>
<feature type="compositionally biased region" description="Polar residues" evidence="12">
    <location>
        <begin position="572"/>
        <end position="582"/>
    </location>
</feature>
<feature type="transmembrane region" description="Helical" evidence="13">
    <location>
        <begin position="449"/>
        <end position="467"/>
    </location>
</feature>
<keyword evidence="4" id="KW-1003">Cell membrane</keyword>
<feature type="transmembrane region" description="Helical" evidence="13">
    <location>
        <begin position="14"/>
        <end position="38"/>
    </location>
</feature>
<keyword evidence="5 13" id="KW-0812">Transmembrane</keyword>
<evidence type="ECO:0000313" key="14">
    <source>
        <dbReference type="EMBL" id="KAG8182497.1"/>
    </source>
</evidence>
<comment type="subcellular location">
    <subcellularLocation>
        <location evidence="1">Cell membrane</location>
        <topology evidence="1">Multi-pass membrane protein</topology>
    </subcellularLocation>
</comment>
<feature type="transmembrane region" description="Helical" evidence="13">
    <location>
        <begin position="522"/>
        <end position="544"/>
    </location>
</feature>
<dbReference type="AlphaFoldDB" id="A0AAV6UDP6"/>
<evidence type="ECO:0000256" key="9">
    <source>
        <dbReference type="ARBA" id="ARBA00023136"/>
    </source>
</evidence>
<protein>
    <recommendedName>
        <fullName evidence="16">Sodium-dependent multivitamin transporter</fullName>
    </recommendedName>
</protein>
<reference evidence="14 15" key="1">
    <citation type="journal article" date="2022" name="Nat. Ecol. Evol.">
        <title>A masculinizing supergene underlies an exaggerated male reproductive morph in a spider.</title>
        <authorList>
            <person name="Hendrickx F."/>
            <person name="De Corte Z."/>
            <person name="Sonet G."/>
            <person name="Van Belleghem S.M."/>
            <person name="Kostlbacher S."/>
            <person name="Vangestel C."/>
        </authorList>
    </citation>
    <scope>NUCLEOTIDE SEQUENCE [LARGE SCALE GENOMIC DNA]</scope>
    <source>
        <strain evidence="14">W744_W776</strain>
    </source>
</reference>
<dbReference type="NCBIfam" id="TIGR00813">
    <property type="entry name" value="sss"/>
    <property type="match status" value="1"/>
</dbReference>
<keyword evidence="15" id="KW-1185">Reference proteome</keyword>
<evidence type="ECO:0000256" key="6">
    <source>
        <dbReference type="ARBA" id="ARBA00022989"/>
    </source>
</evidence>
<evidence type="ECO:0000313" key="15">
    <source>
        <dbReference type="Proteomes" id="UP000827092"/>
    </source>
</evidence>
<evidence type="ECO:0000256" key="13">
    <source>
        <dbReference type="SAM" id="Phobius"/>
    </source>
</evidence>
<feature type="transmembrane region" description="Helical" evidence="13">
    <location>
        <begin position="200"/>
        <end position="220"/>
    </location>
</feature>
<dbReference type="GO" id="GO:0006814">
    <property type="term" value="P:sodium ion transport"/>
    <property type="evidence" value="ECO:0007669"/>
    <property type="project" value="UniProtKB-KW"/>
</dbReference>
<evidence type="ECO:0000256" key="12">
    <source>
        <dbReference type="SAM" id="MobiDB-lite"/>
    </source>
</evidence>
<keyword evidence="7" id="KW-0915">Sodium</keyword>
<feature type="transmembrane region" description="Helical" evidence="13">
    <location>
        <begin position="136"/>
        <end position="160"/>
    </location>
</feature>
<keyword evidence="8" id="KW-0406">Ion transport</keyword>
<evidence type="ECO:0000256" key="11">
    <source>
        <dbReference type="RuleBase" id="RU362091"/>
    </source>
</evidence>
<comment type="caution">
    <text evidence="14">The sequence shown here is derived from an EMBL/GenBank/DDBJ whole genome shotgun (WGS) entry which is preliminary data.</text>
</comment>
<dbReference type="InterPro" id="IPR051163">
    <property type="entry name" value="Sodium:Solute_Symporter_SSF"/>
</dbReference>
<dbReference type="InterPro" id="IPR038377">
    <property type="entry name" value="Na/Glc_symporter_sf"/>
</dbReference>
<feature type="transmembrane region" description="Helical" evidence="13">
    <location>
        <begin position="421"/>
        <end position="443"/>
    </location>
</feature>
<organism evidence="14 15">
    <name type="scientific">Oedothorax gibbosus</name>
    <dbReference type="NCBI Taxonomy" id="931172"/>
    <lineage>
        <taxon>Eukaryota</taxon>
        <taxon>Metazoa</taxon>
        <taxon>Ecdysozoa</taxon>
        <taxon>Arthropoda</taxon>
        <taxon>Chelicerata</taxon>
        <taxon>Arachnida</taxon>
        <taxon>Araneae</taxon>
        <taxon>Araneomorphae</taxon>
        <taxon>Entelegynae</taxon>
        <taxon>Araneoidea</taxon>
        <taxon>Linyphiidae</taxon>
        <taxon>Erigoninae</taxon>
        <taxon>Oedothorax</taxon>
    </lineage>
</organism>